<proteinExistence type="predicted"/>
<dbReference type="InParanoid" id="A9V9Y6"/>
<reference evidence="2 3" key="1">
    <citation type="journal article" date="2008" name="Nature">
        <title>The genome of the choanoflagellate Monosiga brevicollis and the origin of metazoans.</title>
        <authorList>
            <consortium name="JGI Sequencing"/>
            <person name="King N."/>
            <person name="Westbrook M.J."/>
            <person name="Young S.L."/>
            <person name="Kuo A."/>
            <person name="Abedin M."/>
            <person name="Chapman J."/>
            <person name="Fairclough S."/>
            <person name="Hellsten U."/>
            <person name="Isogai Y."/>
            <person name="Letunic I."/>
            <person name="Marr M."/>
            <person name="Pincus D."/>
            <person name="Putnam N."/>
            <person name="Rokas A."/>
            <person name="Wright K.J."/>
            <person name="Zuzow R."/>
            <person name="Dirks W."/>
            <person name="Good M."/>
            <person name="Goodstein D."/>
            <person name="Lemons D."/>
            <person name="Li W."/>
            <person name="Lyons J.B."/>
            <person name="Morris A."/>
            <person name="Nichols S."/>
            <person name="Richter D.J."/>
            <person name="Salamov A."/>
            <person name="Bork P."/>
            <person name="Lim W.A."/>
            <person name="Manning G."/>
            <person name="Miller W.T."/>
            <person name="McGinnis W."/>
            <person name="Shapiro H."/>
            <person name="Tjian R."/>
            <person name="Grigoriev I.V."/>
            <person name="Rokhsar D."/>
        </authorList>
    </citation>
    <scope>NUCLEOTIDE SEQUENCE [LARGE SCALE GENOMIC DNA]</scope>
    <source>
        <strain evidence="3">MX1 / ATCC 50154</strain>
    </source>
</reference>
<dbReference type="Gene3D" id="2.30.29.30">
    <property type="entry name" value="Pleckstrin-homology domain (PH domain)/Phosphotyrosine-binding domain (PTB)"/>
    <property type="match status" value="1"/>
</dbReference>
<feature type="compositionally biased region" description="Low complexity" evidence="1">
    <location>
        <begin position="256"/>
        <end position="278"/>
    </location>
</feature>
<organism evidence="2 3">
    <name type="scientific">Monosiga brevicollis</name>
    <name type="common">Choanoflagellate</name>
    <dbReference type="NCBI Taxonomy" id="81824"/>
    <lineage>
        <taxon>Eukaryota</taxon>
        <taxon>Choanoflagellata</taxon>
        <taxon>Craspedida</taxon>
        <taxon>Salpingoecidae</taxon>
        <taxon>Monosiga</taxon>
    </lineage>
</organism>
<dbReference type="GeneID" id="5894817"/>
<feature type="compositionally biased region" description="Low complexity" evidence="1">
    <location>
        <begin position="229"/>
        <end position="240"/>
    </location>
</feature>
<protein>
    <recommendedName>
        <fullName evidence="4">PH domain-containing protein</fullName>
    </recommendedName>
</protein>
<feature type="region of interest" description="Disordered" evidence="1">
    <location>
        <begin position="668"/>
        <end position="708"/>
    </location>
</feature>
<evidence type="ECO:0000313" key="2">
    <source>
        <dbReference type="EMBL" id="EDQ85568.1"/>
    </source>
</evidence>
<feature type="compositionally biased region" description="Polar residues" evidence="1">
    <location>
        <begin position="930"/>
        <end position="953"/>
    </location>
</feature>
<feature type="region of interest" description="Disordered" evidence="1">
    <location>
        <begin position="433"/>
        <end position="502"/>
    </location>
</feature>
<evidence type="ECO:0000313" key="3">
    <source>
        <dbReference type="Proteomes" id="UP000001357"/>
    </source>
</evidence>
<evidence type="ECO:0008006" key="4">
    <source>
        <dbReference type="Google" id="ProtNLM"/>
    </source>
</evidence>
<dbReference type="RefSeq" id="XP_001749517.1">
    <property type="nucleotide sequence ID" value="XM_001749465.1"/>
</dbReference>
<feature type="region of interest" description="Disordered" evidence="1">
    <location>
        <begin position="560"/>
        <end position="601"/>
    </location>
</feature>
<sequence length="1038" mass="114456">MPVASLAALTPLLVDREQLGQARTDIERALLYHGSLTISKHIYAARGIDVFLLTDLFLITRHLEEEGKYQLLCEPLDLDQCNITHVYYNDNCEFAIEESFKQQSSKKRTASRRQSNTPEDVIGFRAPTGEEKQHWLYRIHSAICQAKGIPNTMKSPAQHELVEMRRDQSINRQRFATRDDPTATLRSVHDKTSSSMLRPSTNSNESSTPSSRRGSFVRSDEQLLRPPRRMSNSNSRRSSSAALLGNTPPVPEDSVLLTPTQRTRSTPPNSSTATTTTQTRRRSQDTLRPSSIRRKFEARAQGEALTPPRPGQAYESPMLRQLQSKGAKSRVQTLANAYSRESSSDSLLHAEAPAASRSRRISHVTWDDATVRAAYAQSRDYFARLDGKLGDTPTRNAAPRRSSLDALPIVEGEVSQELLDWDLEFDMDLAECDANDSEDGSRAASRLQDRRAQSPNPLQPHSVIATSASPQALARARSPTPPPKKAVVDYTDPTLPYTPPRRMVQGAEGRLAPVVKRSQSFEALKDYHEHAFDEADMPAPTAATPITKPNNKLRRLWSKRAKNGPEEASGHGRKSRKARSGTPVNVPALDSEETAARQLGSSSLRAVRRSVLSTAPRPWSTSFEAATGDDPFQAILNNSHDGKDAGVLKRRHSSVGLEAAIPIGECDALPSPSHASTLDHEENRCTSTPTSSEPPSPKAANSPLARRGSAVSISVAATGEESMVRMAQSQQAALSMLEDQPPSEKVMQARLRDETAGTYEFMPLRGRPATSPRVLTPTKRYSREARHSMVLDLSFLDTERHKQPMEPLNFPAKSQQATDESVHQAKVSLAKDRALAAEQEARARQTAQMPGGVTLGQYLESTWAELMNANGHMSASQRHTLLTQLMQEQHEKHSLLEILRERQQHSQQPAPEASHRQRWTGDLNVDVYGTQQPLSDKASGSLNASPKQVNAKPSNVHAPQGQPGLTRVSTGGLAEGRADPRHIPEDVLAMYESDLMITVPSDPVPAVVKWVMPELTQLVVQDIRTPYSNSLFGGKERA</sequence>
<feature type="compositionally biased region" description="Low complexity" evidence="1">
    <location>
        <begin position="199"/>
        <end position="214"/>
    </location>
</feature>
<dbReference type="InterPro" id="IPR011993">
    <property type="entry name" value="PH-like_dom_sf"/>
</dbReference>
<gene>
    <name evidence="2" type="ORF">MONBRDRAFT_11674</name>
</gene>
<keyword evidence="3" id="KW-1185">Reference proteome</keyword>
<evidence type="ECO:0000256" key="1">
    <source>
        <dbReference type="SAM" id="MobiDB-lite"/>
    </source>
</evidence>
<dbReference type="AlphaFoldDB" id="A9V9Y6"/>
<name>A9V9Y6_MONBE</name>
<dbReference type="EMBL" id="CH991572">
    <property type="protein sequence ID" value="EDQ85568.1"/>
    <property type="molecule type" value="Genomic_DNA"/>
</dbReference>
<dbReference type="SUPFAM" id="SSF50729">
    <property type="entry name" value="PH domain-like"/>
    <property type="match status" value="1"/>
</dbReference>
<dbReference type="Proteomes" id="UP000001357">
    <property type="component" value="Unassembled WGS sequence"/>
</dbReference>
<feature type="compositionally biased region" description="Basic and acidic residues" evidence="1">
    <location>
        <begin position="176"/>
        <end position="192"/>
    </location>
</feature>
<feature type="region of interest" description="Disordered" evidence="1">
    <location>
        <begin position="165"/>
        <end position="315"/>
    </location>
</feature>
<dbReference type="KEGG" id="mbr:MONBRDRAFT_11674"/>
<accession>A9V9Y6</accession>
<feature type="region of interest" description="Disordered" evidence="1">
    <location>
        <begin position="103"/>
        <end position="124"/>
    </location>
</feature>
<feature type="region of interest" description="Disordered" evidence="1">
    <location>
        <begin position="930"/>
        <end position="980"/>
    </location>
</feature>